<dbReference type="FunFam" id="3.90.850.10:FF:000008">
    <property type="entry name" value="FAA hydrolase family protein"/>
    <property type="match status" value="1"/>
</dbReference>
<dbReference type="PANTHER" id="PTHR42796:SF4">
    <property type="entry name" value="FUMARYLACETOACETATE HYDROLASE DOMAIN-CONTAINING PROTEIN 2A"/>
    <property type="match status" value="1"/>
</dbReference>
<dbReference type="RefSeq" id="WP_086386376.1">
    <property type="nucleotide sequence ID" value="NZ_NBTZ01000040.1"/>
</dbReference>
<protein>
    <submittedName>
        <fullName evidence="5">Putative fumarylacetoacetate (FAA) hydrolase</fullName>
    </submittedName>
</protein>
<reference evidence="5 6" key="1">
    <citation type="submission" date="2017-03" db="EMBL/GenBank/DDBJ databases">
        <title>Genome analysis of strain PAMC 26577.</title>
        <authorList>
            <person name="Oh H.-M."/>
            <person name="Yang J.-A."/>
        </authorList>
    </citation>
    <scope>NUCLEOTIDE SEQUENCE [LARGE SCALE GENOMIC DNA]</scope>
    <source>
        <strain evidence="5 6">PAMC 26577</strain>
    </source>
</reference>
<evidence type="ECO:0000259" key="4">
    <source>
        <dbReference type="Pfam" id="PF01557"/>
    </source>
</evidence>
<dbReference type="EMBL" id="NBTZ01000040">
    <property type="protein sequence ID" value="OTP76193.1"/>
    <property type="molecule type" value="Genomic_DNA"/>
</dbReference>
<dbReference type="InterPro" id="IPR036663">
    <property type="entry name" value="Fumarylacetoacetase_C_sf"/>
</dbReference>
<sequence length="288" mass="31084">MKLISFLHQGNPGYGVVVDSELVVDLTPVFGPEAPDLKALIAGDLLSIAAQAARTETPTLRLSDLELLPVIPNPGAIFCVGLNYSDHVLETGRALTDVPTMFLRTAASQVAHHQAIVKPPESSQLDFEGEIAVIIGRDGRRISEADAWSHVAGYACYNDASIRDWQLATTQWTAGKNFWRTGAFGPWMVTADEIFPGQRLTLTTRLNGQEVQRATTDHLIHSIPRQIAYISAFTPLRPGDVIVTGTPGGIGSKRVPPLFMKAGDTCEVEVDAIGVLRNEIADESVGYG</sequence>
<dbReference type="Gene3D" id="3.90.850.10">
    <property type="entry name" value="Fumarylacetoacetase-like, C-terminal domain"/>
    <property type="match status" value="1"/>
</dbReference>
<dbReference type="SUPFAM" id="SSF56529">
    <property type="entry name" value="FAH"/>
    <property type="match status" value="1"/>
</dbReference>
<comment type="similarity">
    <text evidence="2">Belongs to the FAH family.</text>
</comment>
<dbReference type="Pfam" id="PF01557">
    <property type="entry name" value="FAA_hydrolase"/>
    <property type="match status" value="1"/>
</dbReference>
<dbReference type="InterPro" id="IPR051121">
    <property type="entry name" value="FAH"/>
</dbReference>
<evidence type="ECO:0000313" key="6">
    <source>
        <dbReference type="Proteomes" id="UP000195221"/>
    </source>
</evidence>
<feature type="domain" description="Fumarylacetoacetase-like C-terminal" evidence="4">
    <location>
        <begin position="77"/>
        <end position="280"/>
    </location>
</feature>
<dbReference type="GO" id="GO:0016787">
    <property type="term" value="F:hydrolase activity"/>
    <property type="evidence" value="ECO:0007669"/>
    <property type="project" value="UniProtKB-KW"/>
</dbReference>
<dbReference type="GO" id="GO:0046872">
    <property type="term" value="F:metal ion binding"/>
    <property type="evidence" value="ECO:0007669"/>
    <property type="project" value="UniProtKB-KW"/>
</dbReference>
<evidence type="ECO:0000256" key="2">
    <source>
        <dbReference type="ARBA" id="ARBA00010211"/>
    </source>
</evidence>
<accession>A0A242MXZ8</accession>
<proteinExistence type="inferred from homology"/>
<keyword evidence="5" id="KW-0378">Hydrolase</keyword>
<evidence type="ECO:0000256" key="3">
    <source>
        <dbReference type="ARBA" id="ARBA00022723"/>
    </source>
</evidence>
<comment type="cofactor">
    <cofactor evidence="1">
        <name>Mg(2+)</name>
        <dbReference type="ChEBI" id="CHEBI:18420"/>
    </cofactor>
</comment>
<dbReference type="PANTHER" id="PTHR42796">
    <property type="entry name" value="FUMARYLACETOACETATE HYDROLASE DOMAIN-CONTAINING PROTEIN 2A-RELATED"/>
    <property type="match status" value="1"/>
</dbReference>
<gene>
    <name evidence="5" type="ORF">PAMC26577_11580</name>
</gene>
<name>A0A242MXZ8_CABSO</name>
<dbReference type="GO" id="GO:0044281">
    <property type="term" value="P:small molecule metabolic process"/>
    <property type="evidence" value="ECO:0007669"/>
    <property type="project" value="UniProtKB-ARBA"/>
</dbReference>
<comment type="caution">
    <text evidence="5">The sequence shown here is derived from an EMBL/GenBank/DDBJ whole genome shotgun (WGS) entry which is preliminary data.</text>
</comment>
<evidence type="ECO:0000256" key="1">
    <source>
        <dbReference type="ARBA" id="ARBA00001946"/>
    </source>
</evidence>
<organism evidence="5 6">
    <name type="scientific">Caballeronia sordidicola</name>
    <name type="common">Burkholderia sordidicola</name>
    <dbReference type="NCBI Taxonomy" id="196367"/>
    <lineage>
        <taxon>Bacteria</taxon>
        <taxon>Pseudomonadati</taxon>
        <taxon>Pseudomonadota</taxon>
        <taxon>Betaproteobacteria</taxon>
        <taxon>Burkholderiales</taxon>
        <taxon>Burkholderiaceae</taxon>
        <taxon>Caballeronia</taxon>
    </lineage>
</organism>
<dbReference type="AlphaFoldDB" id="A0A242MXZ8"/>
<evidence type="ECO:0000313" key="5">
    <source>
        <dbReference type="EMBL" id="OTP76193.1"/>
    </source>
</evidence>
<dbReference type="InterPro" id="IPR011234">
    <property type="entry name" value="Fumarylacetoacetase-like_C"/>
</dbReference>
<keyword evidence="3" id="KW-0479">Metal-binding</keyword>
<dbReference type="Proteomes" id="UP000195221">
    <property type="component" value="Unassembled WGS sequence"/>
</dbReference>